<sequence>MPDIILAQFEGITWLVAGVDLLDDLLANTLPPETSFEIVTCRESAEVDALWRYHAGDQADFSHPWAIHPNIVRRLQGLGTGIVVSFTPWSALLDNEAKKTVARVAETARAQAEAPLQLIGQADPAGGPMPAAMLQMRLQMLEDALVEAGIDRARLHRVVRDPSHPGYRDEMADLIDIHIGNG</sequence>
<gene>
    <name evidence="1" type="ORF">JYK14_17475</name>
</gene>
<organism evidence="1 2">
    <name type="scientific">Siccirubricoccus soli</name>
    <dbReference type="NCBI Taxonomy" id="2899147"/>
    <lineage>
        <taxon>Bacteria</taxon>
        <taxon>Pseudomonadati</taxon>
        <taxon>Pseudomonadota</taxon>
        <taxon>Alphaproteobacteria</taxon>
        <taxon>Acetobacterales</taxon>
        <taxon>Roseomonadaceae</taxon>
        <taxon>Siccirubricoccus</taxon>
    </lineage>
</organism>
<protein>
    <submittedName>
        <fullName evidence="1">Uncharacterized protein</fullName>
    </submittedName>
</protein>
<dbReference type="RefSeq" id="WP_252954572.1">
    <property type="nucleotide sequence ID" value="NZ_JAFIRR010000109.1"/>
</dbReference>
<evidence type="ECO:0000313" key="2">
    <source>
        <dbReference type="Proteomes" id="UP001523392"/>
    </source>
</evidence>
<accession>A0ABT1D7M1</accession>
<dbReference type="SUPFAM" id="SSF103088">
    <property type="entry name" value="OmpA-like"/>
    <property type="match status" value="1"/>
</dbReference>
<dbReference type="EMBL" id="JAFIRR010000109">
    <property type="protein sequence ID" value="MCO6417939.1"/>
    <property type="molecule type" value="Genomic_DNA"/>
</dbReference>
<dbReference type="InterPro" id="IPR036737">
    <property type="entry name" value="OmpA-like_sf"/>
</dbReference>
<keyword evidence="2" id="KW-1185">Reference proteome</keyword>
<comment type="caution">
    <text evidence="1">The sequence shown here is derived from an EMBL/GenBank/DDBJ whole genome shotgun (WGS) entry which is preliminary data.</text>
</comment>
<name>A0ABT1D7M1_9PROT</name>
<proteinExistence type="predicted"/>
<reference evidence="1 2" key="1">
    <citation type="submission" date="2021-12" db="EMBL/GenBank/DDBJ databases">
        <title>Siccirubricoccus leaddurans sp. nov., a high concentration Zn2+ tolerance bacterium.</title>
        <authorList>
            <person name="Cao Y."/>
        </authorList>
    </citation>
    <scope>NUCLEOTIDE SEQUENCE [LARGE SCALE GENOMIC DNA]</scope>
    <source>
        <strain evidence="1 2">KC 17139</strain>
    </source>
</reference>
<dbReference type="Proteomes" id="UP001523392">
    <property type="component" value="Unassembled WGS sequence"/>
</dbReference>
<evidence type="ECO:0000313" key="1">
    <source>
        <dbReference type="EMBL" id="MCO6417939.1"/>
    </source>
</evidence>